<sequence length="197" mass="21156">MLDNVMWAFGRASGVVALVLLTASVVIGIVTRSGRPLPVIPRFSVQLIHRTIALTSTVFVLLHVGTLLLDSYAKLTLSDILVPFLSAAKNPVWVGFGTVALDLLIAVIVTALLRNRIGTRAFKAVHWATYLLWPVSLAHAIGSGTNGTSGWFLVLAGFCTLAVAAAVLWRLTPRFEEAATLQEASRNSLRRPDGGSR</sequence>
<evidence type="ECO:0000313" key="7">
    <source>
        <dbReference type="EMBL" id="WPR88942.1"/>
    </source>
</evidence>
<keyword evidence="4 5" id="KW-0472">Membrane</keyword>
<keyword evidence="8" id="KW-1185">Reference proteome</keyword>
<feature type="domain" description="Ferric oxidoreductase" evidence="6">
    <location>
        <begin position="13"/>
        <end position="134"/>
    </location>
</feature>
<evidence type="ECO:0000313" key="8">
    <source>
        <dbReference type="Proteomes" id="UP001323798"/>
    </source>
</evidence>
<feature type="transmembrane region" description="Helical" evidence="5">
    <location>
        <begin position="150"/>
        <end position="169"/>
    </location>
</feature>
<accession>A0ABZ0SNV7</accession>
<protein>
    <submittedName>
        <fullName evidence="7">Ferric reductase-like transmembrane domain-containing protein</fullName>
    </submittedName>
</protein>
<keyword evidence="2 5" id="KW-0812">Transmembrane</keyword>
<organism evidence="7 8">
    <name type="scientific">Microbacterium rhizosphaerae</name>
    <dbReference type="NCBI Taxonomy" id="1678237"/>
    <lineage>
        <taxon>Bacteria</taxon>
        <taxon>Bacillati</taxon>
        <taxon>Actinomycetota</taxon>
        <taxon>Actinomycetes</taxon>
        <taxon>Micrococcales</taxon>
        <taxon>Microbacteriaceae</taxon>
        <taxon>Microbacterium</taxon>
    </lineage>
</organism>
<feature type="transmembrane region" description="Helical" evidence="5">
    <location>
        <begin position="93"/>
        <end position="113"/>
    </location>
</feature>
<dbReference type="Proteomes" id="UP001323798">
    <property type="component" value="Chromosome"/>
</dbReference>
<name>A0ABZ0SNV7_9MICO</name>
<evidence type="ECO:0000256" key="5">
    <source>
        <dbReference type="SAM" id="Phobius"/>
    </source>
</evidence>
<dbReference type="EMBL" id="CP139368">
    <property type="protein sequence ID" value="WPR88942.1"/>
    <property type="molecule type" value="Genomic_DNA"/>
</dbReference>
<dbReference type="Pfam" id="PF01794">
    <property type="entry name" value="Ferric_reduct"/>
    <property type="match status" value="1"/>
</dbReference>
<evidence type="ECO:0000256" key="4">
    <source>
        <dbReference type="ARBA" id="ARBA00023136"/>
    </source>
</evidence>
<evidence type="ECO:0000259" key="6">
    <source>
        <dbReference type="Pfam" id="PF01794"/>
    </source>
</evidence>
<evidence type="ECO:0000256" key="2">
    <source>
        <dbReference type="ARBA" id="ARBA00022692"/>
    </source>
</evidence>
<comment type="subcellular location">
    <subcellularLocation>
        <location evidence="1">Membrane</location>
        <topology evidence="1">Multi-pass membrane protein</topology>
    </subcellularLocation>
</comment>
<proteinExistence type="predicted"/>
<gene>
    <name evidence="7" type="ORF">SM116_14405</name>
</gene>
<evidence type="ECO:0000256" key="3">
    <source>
        <dbReference type="ARBA" id="ARBA00022989"/>
    </source>
</evidence>
<feature type="transmembrane region" description="Helical" evidence="5">
    <location>
        <begin position="12"/>
        <end position="31"/>
    </location>
</feature>
<dbReference type="RefSeq" id="WP_320941659.1">
    <property type="nucleotide sequence ID" value="NZ_BAABEU010000008.1"/>
</dbReference>
<reference evidence="7 8" key="1">
    <citation type="submission" date="2023-11" db="EMBL/GenBank/DDBJ databases">
        <title>Genome sequence of Microbacterium rhizosphaerae KACC 19337.</title>
        <authorList>
            <person name="Choi H."/>
            <person name="Kim S."/>
            <person name="Kim Y."/>
            <person name="Kwon S.-W."/>
            <person name="Heo J."/>
        </authorList>
    </citation>
    <scope>NUCLEOTIDE SEQUENCE [LARGE SCALE GENOMIC DNA]</scope>
    <source>
        <strain evidence="7 8">KACC 19337</strain>
    </source>
</reference>
<feature type="transmembrane region" description="Helical" evidence="5">
    <location>
        <begin position="52"/>
        <end position="73"/>
    </location>
</feature>
<evidence type="ECO:0000256" key="1">
    <source>
        <dbReference type="ARBA" id="ARBA00004141"/>
    </source>
</evidence>
<feature type="transmembrane region" description="Helical" evidence="5">
    <location>
        <begin position="125"/>
        <end position="144"/>
    </location>
</feature>
<keyword evidence="3 5" id="KW-1133">Transmembrane helix</keyword>
<dbReference type="InterPro" id="IPR013130">
    <property type="entry name" value="Fe3_Rdtase_TM_dom"/>
</dbReference>